<evidence type="ECO:0000313" key="3">
    <source>
        <dbReference type="EMBL" id="HJG87556.1"/>
    </source>
</evidence>
<protein>
    <submittedName>
        <fullName evidence="3">Uncharacterized protein</fullName>
    </submittedName>
</protein>
<evidence type="ECO:0000256" key="2">
    <source>
        <dbReference type="SAM" id="Phobius"/>
    </source>
</evidence>
<dbReference type="InterPro" id="IPR036259">
    <property type="entry name" value="MFS_trans_sf"/>
</dbReference>
<reference evidence="3" key="2">
    <citation type="submission" date="2021-09" db="EMBL/GenBank/DDBJ databases">
        <authorList>
            <person name="Gilroy R."/>
        </authorList>
    </citation>
    <scope>NUCLEOTIDE SEQUENCE</scope>
    <source>
        <strain evidence="3">CHK179-5677</strain>
    </source>
</reference>
<feature type="region of interest" description="Disordered" evidence="1">
    <location>
        <begin position="1"/>
        <end position="25"/>
    </location>
</feature>
<dbReference type="AlphaFoldDB" id="A0A921MP83"/>
<feature type="transmembrane region" description="Helical" evidence="2">
    <location>
        <begin position="93"/>
        <end position="118"/>
    </location>
</feature>
<organism evidence="3 4">
    <name type="scientific">Pseudoflavonifractor capillosus</name>
    <dbReference type="NCBI Taxonomy" id="106588"/>
    <lineage>
        <taxon>Bacteria</taxon>
        <taxon>Bacillati</taxon>
        <taxon>Bacillota</taxon>
        <taxon>Clostridia</taxon>
        <taxon>Eubacteriales</taxon>
        <taxon>Oscillospiraceae</taxon>
        <taxon>Pseudoflavonifractor</taxon>
    </lineage>
</organism>
<reference evidence="3" key="1">
    <citation type="journal article" date="2021" name="PeerJ">
        <title>Extensive microbial diversity within the chicken gut microbiome revealed by metagenomics and culture.</title>
        <authorList>
            <person name="Gilroy R."/>
            <person name="Ravi A."/>
            <person name="Getino M."/>
            <person name="Pursley I."/>
            <person name="Horton D.L."/>
            <person name="Alikhan N.F."/>
            <person name="Baker D."/>
            <person name="Gharbi K."/>
            <person name="Hall N."/>
            <person name="Watson M."/>
            <person name="Adriaenssens E.M."/>
            <person name="Foster-Nyarko E."/>
            <person name="Jarju S."/>
            <person name="Secka A."/>
            <person name="Antonio M."/>
            <person name="Oren A."/>
            <person name="Chaudhuri R.R."/>
            <person name="La Ragione R."/>
            <person name="Hildebrand F."/>
            <person name="Pallen M.J."/>
        </authorList>
    </citation>
    <scope>NUCLEOTIDE SEQUENCE</scope>
    <source>
        <strain evidence="3">CHK179-5677</strain>
    </source>
</reference>
<proteinExistence type="predicted"/>
<accession>A0A921MP83</accession>
<evidence type="ECO:0000313" key="4">
    <source>
        <dbReference type="Proteomes" id="UP000760668"/>
    </source>
</evidence>
<feature type="transmembrane region" description="Helical" evidence="2">
    <location>
        <begin position="30"/>
        <end position="50"/>
    </location>
</feature>
<keyword evidence="2" id="KW-1133">Transmembrane helix</keyword>
<keyword evidence="2" id="KW-0472">Membrane</keyword>
<dbReference type="SUPFAM" id="SSF103473">
    <property type="entry name" value="MFS general substrate transporter"/>
    <property type="match status" value="1"/>
</dbReference>
<dbReference type="EMBL" id="DYUC01000109">
    <property type="protein sequence ID" value="HJG87556.1"/>
    <property type="molecule type" value="Genomic_DNA"/>
</dbReference>
<name>A0A921MP83_9FIRM</name>
<sequence length="123" mass="13113">MSDERNKTPGSSQEEQPGEPYTPASPLKRIWAWVGVVYMVIIVFLMTYMYGTGTYLQGIAALMLVPALGGGAASAVCLWLTAPQEGRTPARRAMMILITALCLALIVVNLINGIPALLANFGG</sequence>
<keyword evidence="2" id="KW-0812">Transmembrane</keyword>
<feature type="transmembrane region" description="Helical" evidence="2">
    <location>
        <begin position="56"/>
        <end position="81"/>
    </location>
</feature>
<gene>
    <name evidence="3" type="ORF">K8V01_11145</name>
</gene>
<dbReference type="Proteomes" id="UP000760668">
    <property type="component" value="Unassembled WGS sequence"/>
</dbReference>
<dbReference type="RefSeq" id="WP_295368295.1">
    <property type="nucleotide sequence ID" value="NZ_DYUC01000109.1"/>
</dbReference>
<comment type="caution">
    <text evidence="3">The sequence shown here is derived from an EMBL/GenBank/DDBJ whole genome shotgun (WGS) entry which is preliminary data.</text>
</comment>
<evidence type="ECO:0000256" key="1">
    <source>
        <dbReference type="SAM" id="MobiDB-lite"/>
    </source>
</evidence>